<evidence type="ECO:0000313" key="3">
    <source>
        <dbReference type="Proteomes" id="UP000184031"/>
    </source>
</evidence>
<evidence type="ECO:0000313" key="2">
    <source>
        <dbReference type="EMBL" id="SHL33623.1"/>
    </source>
</evidence>
<dbReference type="EMBL" id="FRAT01000009">
    <property type="protein sequence ID" value="SHL33623.1"/>
    <property type="molecule type" value="Genomic_DNA"/>
</dbReference>
<dbReference type="AlphaFoldDB" id="A0A1M6ZTI5"/>
<sequence length="125" mass="14555">MQEIDLPTVQKLLNSNELELTSTQKALCLPILQRIYKKMKLGIQFDGVKVKNSRIVDGHHRYICAQLAGVKIEYMEWEIAKGTPDHEWSKMNIVEEDYEDSDQIKEHHKRDAEINGVDESIFKDL</sequence>
<gene>
    <name evidence="1" type="ORF">SAMN04487891_108135</name>
    <name evidence="2" type="ORF">SAMN05216293_3233</name>
</gene>
<evidence type="ECO:0000313" key="1">
    <source>
        <dbReference type="EMBL" id="SFC28843.1"/>
    </source>
</evidence>
<dbReference type="OrthoDB" id="771639at2"/>
<dbReference type="RefSeq" id="WP_072881787.1">
    <property type="nucleotide sequence ID" value="NZ_FOKU01000008.1"/>
</dbReference>
<name>A0A1M6ZTI5_9FLAO</name>
<accession>A0A1M6ZTI5</accession>
<keyword evidence="4" id="KW-1185">Reference proteome</keyword>
<proteinExistence type="predicted"/>
<dbReference type="EMBL" id="FOKU01000008">
    <property type="protein sequence ID" value="SFC28843.1"/>
    <property type="molecule type" value="Genomic_DNA"/>
</dbReference>
<evidence type="ECO:0008006" key="5">
    <source>
        <dbReference type="Google" id="ProtNLM"/>
    </source>
</evidence>
<dbReference type="STRING" id="1055723.SAMN05216293_3233"/>
<comment type="caution">
    <text evidence="2">The sequence shown here is derived from an EMBL/GenBank/DDBJ whole genome shotgun (WGS) entry which is preliminary data.</text>
</comment>
<organism evidence="2 3">
    <name type="scientific">Flagellimonas taeanensis</name>
    <dbReference type="NCBI Taxonomy" id="1005926"/>
    <lineage>
        <taxon>Bacteria</taxon>
        <taxon>Pseudomonadati</taxon>
        <taxon>Bacteroidota</taxon>
        <taxon>Flavobacteriia</taxon>
        <taxon>Flavobacteriales</taxon>
        <taxon>Flavobacteriaceae</taxon>
        <taxon>Flagellimonas</taxon>
    </lineage>
</organism>
<dbReference type="Proteomes" id="UP000184031">
    <property type="component" value="Unassembled WGS sequence"/>
</dbReference>
<dbReference type="Proteomes" id="UP000198940">
    <property type="component" value="Unassembled WGS sequence"/>
</dbReference>
<protein>
    <recommendedName>
        <fullName evidence="5">ParB-like nuclease domain-containing protein</fullName>
    </recommendedName>
</protein>
<reference evidence="2 3" key="1">
    <citation type="submission" date="2016-11" db="EMBL/GenBank/DDBJ databases">
        <authorList>
            <person name="Varghese N."/>
            <person name="Submissions S."/>
        </authorList>
    </citation>
    <scope>NUCLEOTIDE SEQUENCE [LARGE SCALE GENOMIC DNA]</scope>
    <source>
        <strain evidence="2 3">CGMCC 1.12174</strain>
        <strain evidence="1 4">DSM 26351</strain>
    </source>
</reference>
<evidence type="ECO:0000313" key="4">
    <source>
        <dbReference type="Proteomes" id="UP000198940"/>
    </source>
</evidence>